<keyword evidence="2" id="KW-1185">Reference proteome</keyword>
<name>A0A840ZTS5_9HYPH</name>
<comment type="caution">
    <text evidence="1">The sequence shown here is derived from an EMBL/GenBank/DDBJ whole genome shotgun (WGS) entry which is preliminary data.</text>
</comment>
<reference evidence="1 2" key="1">
    <citation type="submission" date="2020-08" db="EMBL/GenBank/DDBJ databases">
        <title>Genomic Encyclopedia of Type Strains, Phase IV (KMG-IV): sequencing the most valuable type-strain genomes for metagenomic binning, comparative biology and taxonomic classification.</title>
        <authorList>
            <person name="Goeker M."/>
        </authorList>
    </citation>
    <scope>NUCLEOTIDE SEQUENCE [LARGE SCALE GENOMIC DNA]</scope>
    <source>
        <strain evidence="1 2">DSM 2163</strain>
    </source>
</reference>
<gene>
    <name evidence="1" type="ORF">HNR00_004784</name>
</gene>
<dbReference type="Pfam" id="PF13773">
    <property type="entry name" value="DUF4170"/>
    <property type="match status" value="1"/>
</dbReference>
<proteinExistence type="predicted"/>
<accession>A0A840ZTS5</accession>
<sequence length="75" mass="8489">MTTAIESDQKLHLVFGGELEDVSGVRFRDLKDLDVVGIFPDYASAQKAWRSKAQATVDSAQTRYFIVHLHRLLEP</sequence>
<evidence type="ECO:0000313" key="2">
    <source>
        <dbReference type="Proteomes" id="UP000583454"/>
    </source>
</evidence>
<dbReference type="Gene3D" id="3.30.70.2400">
    <property type="entry name" value="Uncharacterised protein PF13773, DUF4170"/>
    <property type="match status" value="1"/>
</dbReference>
<dbReference type="EMBL" id="JACHOP010000033">
    <property type="protein sequence ID" value="MBB5760043.1"/>
    <property type="molecule type" value="Genomic_DNA"/>
</dbReference>
<protein>
    <recommendedName>
        <fullName evidence="3">DUF4170 domain-containing protein</fullName>
    </recommendedName>
</protein>
<dbReference type="Proteomes" id="UP000583454">
    <property type="component" value="Unassembled WGS sequence"/>
</dbReference>
<evidence type="ECO:0008006" key="3">
    <source>
        <dbReference type="Google" id="ProtNLM"/>
    </source>
</evidence>
<dbReference type="AlphaFoldDB" id="A0A840ZTS5"/>
<dbReference type="InterPro" id="IPR025226">
    <property type="entry name" value="DUF4170"/>
</dbReference>
<dbReference type="RefSeq" id="WP_183573643.1">
    <property type="nucleotide sequence ID" value="NZ_JACHOP010000033.1"/>
</dbReference>
<evidence type="ECO:0000313" key="1">
    <source>
        <dbReference type="EMBL" id="MBB5760043.1"/>
    </source>
</evidence>
<organism evidence="1 2">
    <name type="scientific">Methylorubrum rhodinum</name>
    <dbReference type="NCBI Taxonomy" id="29428"/>
    <lineage>
        <taxon>Bacteria</taxon>
        <taxon>Pseudomonadati</taxon>
        <taxon>Pseudomonadota</taxon>
        <taxon>Alphaproteobacteria</taxon>
        <taxon>Hyphomicrobiales</taxon>
        <taxon>Methylobacteriaceae</taxon>
        <taxon>Methylorubrum</taxon>
    </lineage>
</organism>